<dbReference type="AlphaFoldDB" id="A0A419VY93"/>
<keyword evidence="2" id="KW-1185">Reference proteome</keyword>
<reference evidence="1 2" key="1">
    <citation type="submission" date="2018-09" db="EMBL/GenBank/DDBJ databases">
        <title>Genomic Encyclopedia of Archaeal and Bacterial Type Strains, Phase II (KMG-II): from individual species to whole genera.</title>
        <authorList>
            <person name="Goeker M."/>
        </authorList>
    </citation>
    <scope>NUCLEOTIDE SEQUENCE [LARGE SCALE GENOMIC DNA]</scope>
    <source>
        <strain evidence="1 2">DSM 27148</strain>
    </source>
</reference>
<name>A0A419VY93_9BACT</name>
<accession>A0A419VY93</accession>
<protein>
    <submittedName>
        <fullName evidence="1">Uncharacterized protein</fullName>
    </submittedName>
</protein>
<evidence type="ECO:0000313" key="2">
    <source>
        <dbReference type="Proteomes" id="UP000283387"/>
    </source>
</evidence>
<dbReference type="RefSeq" id="WP_120274360.1">
    <property type="nucleotide sequence ID" value="NZ_RAPN01000002.1"/>
</dbReference>
<comment type="caution">
    <text evidence="1">The sequence shown here is derived from an EMBL/GenBank/DDBJ whole genome shotgun (WGS) entry which is preliminary data.</text>
</comment>
<proteinExistence type="predicted"/>
<evidence type="ECO:0000313" key="1">
    <source>
        <dbReference type="EMBL" id="RKD88176.1"/>
    </source>
</evidence>
<dbReference type="Proteomes" id="UP000283387">
    <property type="component" value="Unassembled WGS sequence"/>
</dbReference>
<organism evidence="1 2">
    <name type="scientific">Mangrovibacterium diazotrophicum</name>
    <dbReference type="NCBI Taxonomy" id="1261403"/>
    <lineage>
        <taxon>Bacteria</taxon>
        <taxon>Pseudomonadati</taxon>
        <taxon>Bacteroidota</taxon>
        <taxon>Bacteroidia</taxon>
        <taxon>Marinilabiliales</taxon>
        <taxon>Prolixibacteraceae</taxon>
        <taxon>Mangrovibacterium</taxon>
    </lineage>
</organism>
<dbReference type="EMBL" id="RAPN01000002">
    <property type="protein sequence ID" value="RKD88176.1"/>
    <property type="molecule type" value="Genomic_DNA"/>
</dbReference>
<gene>
    <name evidence="1" type="ORF">BC643_3319</name>
</gene>
<sequence length="209" mass="23215">MKKLYLFILLFGCLGVTSVRGQGLSVELTGLEDSWYVSNAFVTSVPGVSSLSFVSVNLLSADYLGDEEVRLLSMSNVAWEVAKSFKPAIGLIYATGGSPRAMIGVQTAYERKKFSASFSPSYSPGQEADFKILAGFQILAELKREFSFITRLRTLSTVALDEHKFSSMRFRIGLKRNRYELGLADDFSLIGNICEAINHIGIYFQYKLL</sequence>